<dbReference type="Proteomes" id="UP000525298">
    <property type="component" value="Unassembled WGS sequence"/>
</dbReference>
<protein>
    <submittedName>
        <fullName evidence="1">Uncharacterized protein</fullName>
    </submittedName>
</protein>
<dbReference type="RefSeq" id="WP_181551144.1">
    <property type="nucleotide sequence ID" value="NZ_JACDUS010000004.1"/>
</dbReference>
<dbReference type="AlphaFoldDB" id="A0A7W0C9C0"/>
<name>A0A7W0C9C0_9BACT</name>
<keyword evidence="2" id="KW-1185">Reference proteome</keyword>
<proteinExistence type="predicted"/>
<evidence type="ECO:0000313" key="2">
    <source>
        <dbReference type="Proteomes" id="UP000525298"/>
    </source>
</evidence>
<accession>A0A7W0C9C0</accession>
<reference evidence="1 2" key="1">
    <citation type="submission" date="2020-07" db="EMBL/GenBank/DDBJ databases">
        <title>Genomic Encyclopedia of Type Strains, Phase IV (KMG-IV): sequencing the most valuable type-strain genomes for metagenomic binning, comparative biology and taxonomic classification.</title>
        <authorList>
            <person name="Goeker M."/>
        </authorList>
    </citation>
    <scope>NUCLEOTIDE SEQUENCE [LARGE SCALE GENOMIC DNA]</scope>
    <source>
        <strain evidence="1 2">DSM 17721</strain>
    </source>
</reference>
<organism evidence="1 2">
    <name type="scientific">Desulfosalsimonas propionicica</name>
    <dbReference type="NCBI Taxonomy" id="332175"/>
    <lineage>
        <taxon>Bacteria</taxon>
        <taxon>Pseudomonadati</taxon>
        <taxon>Thermodesulfobacteriota</taxon>
        <taxon>Desulfobacteria</taxon>
        <taxon>Desulfobacterales</taxon>
        <taxon>Desulfosalsimonadaceae</taxon>
        <taxon>Desulfosalsimonas</taxon>
    </lineage>
</organism>
<sequence>MAKSPGFLKFGRTPSLSGASRFFRWVKSADKFLYDWGAMTLILQFYPIKVRQITPAMRLLPHVCAGIRRGICVPPFNADGVPKVIKGSIYVISGFFQAGGVVLQGVYPDFMETIP</sequence>
<evidence type="ECO:0000313" key="1">
    <source>
        <dbReference type="EMBL" id="MBA2881485.1"/>
    </source>
</evidence>
<comment type="caution">
    <text evidence="1">The sequence shown here is derived from an EMBL/GenBank/DDBJ whole genome shotgun (WGS) entry which is preliminary data.</text>
</comment>
<gene>
    <name evidence="1" type="ORF">HNR65_001812</name>
</gene>
<dbReference type="EMBL" id="JACDUS010000004">
    <property type="protein sequence ID" value="MBA2881485.1"/>
    <property type="molecule type" value="Genomic_DNA"/>
</dbReference>